<proteinExistence type="predicted"/>
<dbReference type="SMART" id="SM00382">
    <property type="entry name" value="AAA"/>
    <property type="match status" value="1"/>
</dbReference>
<dbReference type="AlphaFoldDB" id="A0A8H6CBV4"/>
<dbReference type="GO" id="GO:0005524">
    <property type="term" value="F:ATP binding"/>
    <property type="evidence" value="ECO:0007669"/>
    <property type="project" value="InterPro"/>
</dbReference>
<evidence type="ECO:0000259" key="2">
    <source>
        <dbReference type="SMART" id="SM00382"/>
    </source>
</evidence>
<dbReference type="SUPFAM" id="SSF52540">
    <property type="entry name" value="P-loop containing nucleoside triphosphate hydrolases"/>
    <property type="match status" value="1"/>
</dbReference>
<dbReference type="Proteomes" id="UP000593566">
    <property type="component" value="Unassembled WGS sequence"/>
</dbReference>
<feature type="compositionally biased region" description="Polar residues" evidence="1">
    <location>
        <begin position="400"/>
        <end position="410"/>
    </location>
</feature>
<dbReference type="PANTHER" id="PTHR46411">
    <property type="entry name" value="FAMILY ATPASE, PUTATIVE-RELATED"/>
    <property type="match status" value="1"/>
</dbReference>
<dbReference type="InterPro" id="IPR056599">
    <property type="entry name" value="AAA_lid_fung"/>
</dbReference>
<dbReference type="Gene3D" id="3.40.50.300">
    <property type="entry name" value="P-loop containing nucleotide triphosphate hydrolases"/>
    <property type="match status" value="1"/>
</dbReference>
<dbReference type="InterPro" id="IPR003959">
    <property type="entry name" value="ATPase_AAA_core"/>
</dbReference>
<feature type="domain" description="AAA+ ATPase" evidence="2">
    <location>
        <begin position="782"/>
        <end position="909"/>
    </location>
</feature>
<reference evidence="3 4" key="1">
    <citation type="journal article" date="2020" name="Genomics">
        <title>Complete, high-quality genomes from long-read metagenomic sequencing of two wolf lichen thalli reveals enigmatic genome architecture.</title>
        <authorList>
            <person name="McKenzie S.K."/>
            <person name="Walston R.F."/>
            <person name="Allen J.L."/>
        </authorList>
    </citation>
    <scope>NUCLEOTIDE SEQUENCE [LARGE SCALE GENOMIC DNA]</scope>
    <source>
        <strain evidence="3">WasteWater1</strain>
    </source>
</reference>
<feature type="compositionally biased region" description="Basic and acidic residues" evidence="1">
    <location>
        <begin position="354"/>
        <end position="365"/>
    </location>
</feature>
<dbReference type="PANTHER" id="PTHR46411:SF2">
    <property type="entry name" value="AAA+ ATPASE DOMAIN-CONTAINING PROTEIN"/>
    <property type="match status" value="1"/>
</dbReference>
<feature type="compositionally biased region" description="Basic and acidic residues" evidence="1">
    <location>
        <begin position="1029"/>
        <end position="1043"/>
    </location>
</feature>
<dbReference type="CDD" id="cd19481">
    <property type="entry name" value="RecA-like_protease"/>
    <property type="match status" value="1"/>
</dbReference>
<accession>A0A8H6CBV4</accession>
<feature type="compositionally biased region" description="Polar residues" evidence="1">
    <location>
        <begin position="91"/>
        <end position="104"/>
    </location>
</feature>
<dbReference type="InterPro" id="IPR054289">
    <property type="entry name" value="DUF7025"/>
</dbReference>
<comment type="caution">
    <text evidence="3">The sequence shown here is derived from an EMBL/GenBank/DDBJ whole genome shotgun (WGS) entry which is preliminary data.</text>
</comment>
<evidence type="ECO:0000313" key="4">
    <source>
        <dbReference type="Proteomes" id="UP000593566"/>
    </source>
</evidence>
<dbReference type="InterPro" id="IPR003593">
    <property type="entry name" value="AAA+_ATPase"/>
</dbReference>
<organism evidence="3 4">
    <name type="scientific">Letharia lupina</name>
    <dbReference type="NCBI Taxonomy" id="560253"/>
    <lineage>
        <taxon>Eukaryota</taxon>
        <taxon>Fungi</taxon>
        <taxon>Dikarya</taxon>
        <taxon>Ascomycota</taxon>
        <taxon>Pezizomycotina</taxon>
        <taxon>Lecanoromycetes</taxon>
        <taxon>OSLEUM clade</taxon>
        <taxon>Lecanoromycetidae</taxon>
        <taxon>Lecanorales</taxon>
        <taxon>Lecanorineae</taxon>
        <taxon>Parmeliaceae</taxon>
        <taxon>Letharia</taxon>
    </lineage>
</organism>
<keyword evidence="4" id="KW-1185">Reference proteome</keyword>
<protein>
    <recommendedName>
        <fullName evidence="2">AAA+ ATPase domain-containing protein</fullName>
    </recommendedName>
</protein>
<name>A0A8H6CBV4_9LECA</name>
<sequence length="1043" mass="118304">MGSKAVDQQVHVQADPTHSMKSLRTDENSKSTSLPSPPSSVKATESESGRNENGSHPGEVAAGEPPVSGSSAGAHGVANAVDMVNDEHPSGQPSNDPVQKGTNPQDHDESSGKELDDMIEDIYDNTLRPRLNLRTLQERIKKGPKRAVQQMDYTRLMEDRMIDMEKRLRMIEKKGVESEPPTPPPEETNPPTDLIMDIKRMTFQEYLPIDPSPGLKATGALKPLEHKRRDEFPGQLPYHLIDVVVSAVNQPERLGKDQVTKRAAGSLDHAAPGPAILDQDSTVNDLHLAQPERVRINSTLLLDALEKITGMTFSKARVDDELELQDQVILRPFKLFVTFEQEIRDEIDRLEKIHKHNGNESKPEAPETTLSEGQKSPPPSTDVLHNMPELSSREHLDGLKNNNSQNTATDALTDGRYEKLPPLESRRCLEEMHVLKELLDKDLKPTFDLRRQIKDGLTRSIAFQDLWHLFPLGTEIVSNGSDGQNQTYRIVNVSGGRPFLCSRYQADMDPLGPLLNGREVPKFEMLSYFYDFDGKELGACQKLHTIKSYDGNKAITSLPCFPVIYWKASRGLKPRDLFIERGRRFIELTRKTDVVHKRYDGRTLAMDELREEVDSEVIIDVSMALLKNNLVVIWGLSEELEPDRRETLEFLDPRCSQEGCCQNSPIHRDDEVDRKRNVKMLENKGFMRDFIESDNELTEEDYLVCPCWVYGYVLRSRKWVKLEVSLVEDIKDRGSGFDSLVLPDGHKETLLALVQTHSKGKKLEIGLKAENRQMDLVRGKGKGLIILLHGEPGVGKSSTAESVAEFTRRPLFQVTCGDIGESADEVERRLENHFQLAHKWGCVLLLDEADVFLEARSKTDLKRNAIVSVFLRVLEYYSGILFLTTNRVGSFDQAFRSRIHMSLFYPRIEEDATIKIWEMNIDRAREIWGDKLSIDEVDRKGILKFASKHYKELAESETTWNGRQIRNAFQTAIALAEWDAYQSQLKFKSPVPLKPRLEPGHFEQVAKASKHFDAYLKETQVGTMSDLASDNRERRDDFRGAES</sequence>
<evidence type="ECO:0000313" key="3">
    <source>
        <dbReference type="EMBL" id="KAF6220426.1"/>
    </source>
</evidence>
<dbReference type="RefSeq" id="XP_037149861.1">
    <property type="nucleotide sequence ID" value="XM_037293783.1"/>
</dbReference>
<dbReference type="GO" id="GO:0016887">
    <property type="term" value="F:ATP hydrolysis activity"/>
    <property type="evidence" value="ECO:0007669"/>
    <property type="project" value="InterPro"/>
</dbReference>
<dbReference type="Pfam" id="PF22942">
    <property type="entry name" value="DUF7025"/>
    <property type="match status" value="1"/>
</dbReference>
<dbReference type="Pfam" id="PF00004">
    <property type="entry name" value="AAA"/>
    <property type="match status" value="1"/>
</dbReference>
<dbReference type="Pfam" id="PF23232">
    <property type="entry name" value="AAA_lid_13"/>
    <property type="match status" value="1"/>
</dbReference>
<feature type="region of interest" description="Disordered" evidence="1">
    <location>
        <begin position="1023"/>
        <end position="1043"/>
    </location>
</feature>
<dbReference type="GeneID" id="59331270"/>
<dbReference type="EMBL" id="JACCJB010000016">
    <property type="protein sequence ID" value="KAF6220426.1"/>
    <property type="molecule type" value="Genomic_DNA"/>
</dbReference>
<evidence type="ECO:0000256" key="1">
    <source>
        <dbReference type="SAM" id="MobiDB-lite"/>
    </source>
</evidence>
<gene>
    <name evidence="3" type="ORF">HO133_002858</name>
</gene>
<dbReference type="InterPro" id="IPR027417">
    <property type="entry name" value="P-loop_NTPase"/>
</dbReference>
<feature type="region of interest" description="Disordered" evidence="1">
    <location>
        <begin position="354"/>
        <end position="417"/>
    </location>
</feature>
<feature type="region of interest" description="Disordered" evidence="1">
    <location>
        <begin position="1"/>
        <end position="113"/>
    </location>
</feature>